<dbReference type="EMBL" id="AFNH02000792">
    <property type="protein sequence ID" value="EZG56005.1"/>
    <property type="molecule type" value="Genomic_DNA"/>
</dbReference>
<sequence length="188" mass="20194">MGAAKSAVNSILNDLVTVLNSYGAEYDLGGLQVREETDWNTRKRLGVTVEQSMVVKVTKGSQDPARSEDATQKVSTAQEVSALMIEDILSVPSSESIRIQSVGPYLGDAESAKQDALAKATQNCIDRGMVIAKVFNRSLDLGDVRVEMLHDEGFSTFRSTLETSRAPASLGTSDAVTISARVKCTFDS</sequence>
<dbReference type="Proteomes" id="UP000019763">
    <property type="component" value="Unassembled WGS sequence"/>
</dbReference>
<name>A0A023B464_GRENI</name>
<reference evidence="1" key="1">
    <citation type="submission" date="2013-12" db="EMBL/GenBank/DDBJ databases">
        <authorList>
            <person name="Omoto C.K."/>
            <person name="Sibley D."/>
            <person name="Venepally P."/>
            <person name="Hadjithomas M."/>
            <person name="Karamycheva S."/>
            <person name="Brunk B."/>
            <person name="Roos D."/>
            <person name="Caler E."/>
            <person name="Lorenzi H."/>
        </authorList>
    </citation>
    <scope>NUCLEOTIDE SEQUENCE</scope>
</reference>
<dbReference type="Pfam" id="PF04402">
    <property type="entry name" value="SIMPL"/>
    <property type="match status" value="1"/>
</dbReference>
<gene>
    <name evidence="1" type="ORF">GNI_106360</name>
</gene>
<keyword evidence="2" id="KW-1185">Reference proteome</keyword>
<evidence type="ECO:0000313" key="1">
    <source>
        <dbReference type="EMBL" id="EZG56005.1"/>
    </source>
</evidence>
<evidence type="ECO:0000313" key="2">
    <source>
        <dbReference type="Proteomes" id="UP000019763"/>
    </source>
</evidence>
<protein>
    <submittedName>
        <fullName evidence="1">Uncharacterized protein</fullName>
    </submittedName>
</protein>
<dbReference type="InterPro" id="IPR007497">
    <property type="entry name" value="SIMPL/DUF541"/>
</dbReference>
<dbReference type="VEuPathDB" id="CryptoDB:GNI_106360"/>
<accession>A0A023B464</accession>
<dbReference type="GeneID" id="22913793"/>
<dbReference type="AlphaFoldDB" id="A0A023B464"/>
<dbReference type="RefSeq" id="XP_011131373.1">
    <property type="nucleotide sequence ID" value="XM_011133071.1"/>
</dbReference>
<organism evidence="1 2">
    <name type="scientific">Gregarina niphandrodes</name>
    <name type="common">Septate eugregarine</name>
    <dbReference type="NCBI Taxonomy" id="110365"/>
    <lineage>
        <taxon>Eukaryota</taxon>
        <taxon>Sar</taxon>
        <taxon>Alveolata</taxon>
        <taxon>Apicomplexa</taxon>
        <taxon>Conoidasida</taxon>
        <taxon>Gregarinasina</taxon>
        <taxon>Eugregarinorida</taxon>
        <taxon>Gregarinidae</taxon>
        <taxon>Gregarina</taxon>
    </lineage>
</organism>
<proteinExistence type="predicted"/>
<comment type="caution">
    <text evidence="1">The sequence shown here is derived from an EMBL/GenBank/DDBJ whole genome shotgun (WGS) entry which is preliminary data.</text>
</comment>